<dbReference type="Gene3D" id="2.60.40.1850">
    <property type="match status" value="1"/>
</dbReference>
<evidence type="ECO:0000313" key="7">
    <source>
        <dbReference type="EMBL" id="GAD17494.1"/>
    </source>
</evidence>
<comment type="caution">
    <text evidence="7">The sequence shown here is derived from an EMBL/GenBank/DDBJ whole genome shotgun (WGS) entry which is preliminary data.</text>
</comment>
<accession>S4NEU7</accession>
<protein>
    <submittedName>
        <fullName evidence="7">NEAr transporter</fullName>
    </submittedName>
</protein>
<dbReference type="Proteomes" id="UP000016361">
    <property type="component" value="Unassembled WGS sequence"/>
</dbReference>
<evidence type="ECO:0000256" key="2">
    <source>
        <dbReference type="ARBA" id="ARBA00022729"/>
    </source>
</evidence>
<keyword evidence="8" id="KW-1185">Reference proteome</keyword>
<name>S4NEU7_9LACO</name>
<evidence type="ECO:0000256" key="5">
    <source>
        <dbReference type="SAM" id="SignalP"/>
    </source>
</evidence>
<proteinExistence type="predicted"/>
<dbReference type="InterPro" id="IPR037250">
    <property type="entry name" value="NEAT_dom_sf"/>
</dbReference>
<dbReference type="AlphaFoldDB" id="S4NEU7"/>
<organism evidence="7 8">
    <name type="scientific">Lentilactobacillus otakiensis DSM 19908 = JCM 15040</name>
    <dbReference type="NCBI Taxonomy" id="1423780"/>
    <lineage>
        <taxon>Bacteria</taxon>
        <taxon>Bacillati</taxon>
        <taxon>Bacillota</taxon>
        <taxon>Bacilli</taxon>
        <taxon>Lactobacillales</taxon>
        <taxon>Lactobacillaceae</taxon>
        <taxon>Lentilactobacillus</taxon>
    </lineage>
</organism>
<feature type="signal peptide" evidence="5">
    <location>
        <begin position="1"/>
        <end position="17"/>
    </location>
</feature>
<evidence type="ECO:0000259" key="6">
    <source>
        <dbReference type="PROSITE" id="PS50978"/>
    </source>
</evidence>
<feature type="region of interest" description="Disordered" evidence="3">
    <location>
        <begin position="146"/>
        <end position="236"/>
    </location>
</feature>
<dbReference type="PROSITE" id="PS50978">
    <property type="entry name" value="NEAT"/>
    <property type="match status" value="1"/>
</dbReference>
<dbReference type="EMBL" id="BASH01000008">
    <property type="protein sequence ID" value="GAD17494.1"/>
    <property type="molecule type" value="Genomic_DNA"/>
</dbReference>
<feature type="compositionally biased region" description="Basic and acidic residues" evidence="3">
    <location>
        <begin position="193"/>
        <end position="209"/>
    </location>
</feature>
<evidence type="ECO:0000256" key="3">
    <source>
        <dbReference type="SAM" id="MobiDB-lite"/>
    </source>
</evidence>
<keyword evidence="4" id="KW-0812">Transmembrane</keyword>
<feature type="domain" description="NEAT" evidence="6">
    <location>
        <begin position="13"/>
        <end position="145"/>
    </location>
</feature>
<feature type="chain" id="PRO_5004521500" evidence="5">
    <location>
        <begin position="18"/>
        <end position="260"/>
    </location>
</feature>
<comment type="subcellular location">
    <subcellularLocation>
        <location evidence="1">Cell envelope</location>
    </subcellularLocation>
</comment>
<gene>
    <name evidence="7" type="ORF">LOT_2032</name>
</gene>
<dbReference type="STRING" id="1423780.FD05_GL002041"/>
<dbReference type="InterPro" id="IPR006635">
    <property type="entry name" value="NEAT_dom"/>
</dbReference>
<keyword evidence="2 5" id="KW-0732">Signal</keyword>
<evidence type="ECO:0000256" key="1">
    <source>
        <dbReference type="ARBA" id="ARBA00004196"/>
    </source>
</evidence>
<evidence type="ECO:0000256" key="4">
    <source>
        <dbReference type="SAM" id="Phobius"/>
    </source>
</evidence>
<keyword evidence="4" id="KW-1133">Transmembrane helix</keyword>
<dbReference type="CDD" id="cd06920">
    <property type="entry name" value="NEAT"/>
    <property type="match status" value="1"/>
</dbReference>
<feature type="compositionally biased region" description="Basic residues" evidence="3">
    <location>
        <begin position="181"/>
        <end position="192"/>
    </location>
</feature>
<dbReference type="SUPFAM" id="SSF158911">
    <property type="entry name" value="NEAT domain-like"/>
    <property type="match status" value="1"/>
</dbReference>
<dbReference type="GO" id="GO:0030313">
    <property type="term" value="C:cell envelope"/>
    <property type="evidence" value="ECO:0007669"/>
    <property type="project" value="UniProtKB-SubCell"/>
</dbReference>
<evidence type="ECO:0000313" key="8">
    <source>
        <dbReference type="Proteomes" id="UP000016361"/>
    </source>
</evidence>
<dbReference type="eggNOG" id="COG5386">
    <property type="taxonomic scope" value="Bacteria"/>
</dbReference>
<sequence length="260" mass="28476">MIVALGLFFVSFVPANAQTIAYHPLRYGTNQTSMADGYFVKPANVVVKNHLYYVTMQIRTAKSLSSFPVKVNWVNGKAPLNVRRIKDRAGNSHMYYSFYTNNLKKRINAKLAIDVPKVYKAHHLISFKFSTAGLPSLGRTHSAAVTHHVTTHKAATAKAATSSSTKPKQTSSQKKATTPKQVKKAAKAKKQAQTKDKQKPKQTSSKKDSSQPSKSSSNLTKPAKKDSTKPQAKTSGVPWIVGGVTVIAGLSAGFWIYFKH</sequence>
<dbReference type="Pfam" id="PF05031">
    <property type="entry name" value="NEAT"/>
    <property type="match status" value="1"/>
</dbReference>
<keyword evidence="4" id="KW-0472">Membrane</keyword>
<reference evidence="8" key="1">
    <citation type="journal article" date="2013" name="Genome Announc.">
        <title>Draft Genome Sequence of D-Branched-Chain Amino Acid Producer Lactobacillus otakiensis JCM 15040T, Isolated from a Traditional Japanese Pickle.</title>
        <authorList>
            <person name="Doi K."/>
            <person name="Mori K."/>
            <person name="Mutaguchi Y."/>
            <person name="Tashiro K."/>
            <person name="Fujino Y."/>
            <person name="Ohmori T."/>
            <person name="Kuhara S."/>
            <person name="Ohshima T."/>
        </authorList>
    </citation>
    <scope>NUCLEOTIDE SEQUENCE [LARGE SCALE GENOMIC DNA]</scope>
    <source>
        <strain evidence="8">JCM 15040</strain>
    </source>
</reference>
<feature type="transmembrane region" description="Helical" evidence="4">
    <location>
        <begin position="237"/>
        <end position="258"/>
    </location>
</feature>
<feature type="compositionally biased region" description="Low complexity" evidence="3">
    <location>
        <begin position="146"/>
        <end position="180"/>
    </location>
</feature>
<dbReference type="SMART" id="SM00725">
    <property type="entry name" value="NEAT"/>
    <property type="match status" value="1"/>
</dbReference>